<dbReference type="InterPro" id="IPR050952">
    <property type="entry name" value="TRIM-NHL_E3_ligases"/>
</dbReference>
<protein>
    <recommendedName>
        <fullName evidence="3">6-bladed beta-propeller</fullName>
    </recommendedName>
</protein>
<comment type="caution">
    <text evidence="1">The sequence shown here is derived from an EMBL/GenBank/DDBJ whole genome shotgun (WGS) entry which is preliminary data.</text>
</comment>
<evidence type="ECO:0008006" key="3">
    <source>
        <dbReference type="Google" id="ProtNLM"/>
    </source>
</evidence>
<organism evidence="1 2">
    <name type="scientific">Ancylomarina euxinus</name>
    <dbReference type="NCBI Taxonomy" id="2283627"/>
    <lineage>
        <taxon>Bacteria</taxon>
        <taxon>Pseudomonadati</taxon>
        <taxon>Bacteroidota</taxon>
        <taxon>Bacteroidia</taxon>
        <taxon>Marinilabiliales</taxon>
        <taxon>Marinifilaceae</taxon>
        <taxon>Ancylomarina</taxon>
    </lineage>
</organism>
<dbReference type="PANTHER" id="PTHR24104:SF25">
    <property type="entry name" value="PROTEIN LIN-41"/>
    <property type="match status" value="1"/>
</dbReference>
<dbReference type="AlphaFoldDB" id="A0A425Y0U2"/>
<evidence type="ECO:0000313" key="2">
    <source>
        <dbReference type="Proteomes" id="UP000285794"/>
    </source>
</evidence>
<dbReference type="EMBL" id="QQWG01000008">
    <property type="protein sequence ID" value="RRG21505.1"/>
    <property type="molecule type" value="Genomic_DNA"/>
</dbReference>
<dbReference type="PANTHER" id="PTHR24104">
    <property type="entry name" value="E3 UBIQUITIN-PROTEIN LIGASE NHLRC1-RELATED"/>
    <property type="match status" value="1"/>
</dbReference>
<keyword evidence="2" id="KW-1185">Reference proteome</keyword>
<dbReference type="GO" id="GO:0043161">
    <property type="term" value="P:proteasome-mediated ubiquitin-dependent protein catabolic process"/>
    <property type="evidence" value="ECO:0007669"/>
    <property type="project" value="TreeGrafter"/>
</dbReference>
<evidence type="ECO:0000313" key="1">
    <source>
        <dbReference type="EMBL" id="RRG21505.1"/>
    </source>
</evidence>
<dbReference type="GO" id="GO:0008270">
    <property type="term" value="F:zinc ion binding"/>
    <property type="evidence" value="ECO:0007669"/>
    <property type="project" value="UniProtKB-KW"/>
</dbReference>
<dbReference type="Gene3D" id="2.120.10.30">
    <property type="entry name" value="TolB, C-terminal domain"/>
    <property type="match status" value="2"/>
</dbReference>
<dbReference type="GO" id="GO:0000209">
    <property type="term" value="P:protein polyubiquitination"/>
    <property type="evidence" value="ECO:0007669"/>
    <property type="project" value="TreeGrafter"/>
</dbReference>
<accession>A0A425Y0U2</accession>
<name>A0A425Y0U2_9BACT</name>
<dbReference type="InterPro" id="IPR011042">
    <property type="entry name" value="6-blade_b-propeller_TolB-like"/>
</dbReference>
<gene>
    <name evidence="1" type="ORF">DWB61_09495</name>
</gene>
<sequence>MSHFLILKSNFKQMKNKLGLIFSIVLLLLLVGLIAGDLFLEKPKPQKNIYEYDLKELRKVDSSLIAYKEVFSFKINSEAVFGLAIDAEDRIYVSGTDKLWIFDSQGQVQSSMKVRGDAHAVSISESGNILLGVGNRVDVRKPDGGLNNSFQIKGAKAYISSLVEREGHVFIADAGQKIVHQYTIDGNKINIIGAKNLDKGIRGFVIPSPYFDLMFGRQGELWVVNPGRHALEAYNDKGDLISSWERTSMQVDGFGGCCNPSHVAMLSDGSFVTSEKGLERIKIHLPSGDFKSVVAAPNQFDAGTTGLDLAVDSNDRIIVLDPSRKMVRIFELKY</sequence>
<proteinExistence type="predicted"/>
<dbReference type="Proteomes" id="UP000285794">
    <property type="component" value="Unassembled WGS sequence"/>
</dbReference>
<reference evidence="1 2" key="1">
    <citation type="submission" date="2018-07" db="EMBL/GenBank/DDBJ databases">
        <title>Draft genome sequence of Ancylomarina sp. M1P.</title>
        <authorList>
            <person name="Yadav S."/>
            <person name="Villanueva L."/>
            <person name="Damste J.S.S."/>
        </authorList>
    </citation>
    <scope>NUCLEOTIDE SEQUENCE [LARGE SCALE GENOMIC DNA]</scope>
    <source>
        <strain evidence="1 2">M1P</strain>
    </source>
</reference>
<dbReference type="SUPFAM" id="SSF101898">
    <property type="entry name" value="NHL repeat"/>
    <property type="match status" value="1"/>
</dbReference>
<dbReference type="GO" id="GO:0061630">
    <property type="term" value="F:ubiquitin protein ligase activity"/>
    <property type="evidence" value="ECO:0007669"/>
    <property type="project" value="TreeGrafter"/>
</dbReference>